<keyword evidence="3" id="KW-1185">Reference proteome</keyword>
<evidence type="ECO:0000256" key="1">
    <source>
        <dbReference type="SAM" id="MobiDB-lite"/>
    </source>
</evidence>
<gene>
    <name evidence="2" type="ORF">M378DRAFT_172725</name>
</gene>
<dbReference type="HOGENOM" id="CLU_1454033_0_0_1"/>
<proteinExistence type="predicted"/>
<reference evidence="2 3" key="1">
    <citation type="submission" date="2014-04" db="EMBL/GenBank/DDBJ databases">
        <title>Evolutionary Origins and Diversification of the Mycorrhizal Mutualists.</title>
        <authorList>
            <consortium name="DOE Joint Genome Institute"/>
            <consortium name="Mycorrhizal Genomics Consortium"/>
            <person name="Kohler A."/>
            <person name="Kuo A."/>
            <person name="Nagy L.G."/>
            <person name="Floudas D."/>
            <person name="Copeland A."/>
            <person name="Barry K.W."/>
            <person name="Cichocki N."/>
            <person name="Veneault-Fourrey C."/>
            <person name="LaButti K."/>
            <person name="Lindquist E.A."/>
            <person name="Lipzen A."/>
            <person name="Lundell T."/>
            <person name="Morin E."/>
            <person name="Murat C."/>
            <person name="Riley R."/>
            <person name="Ohm R."/>
            <person name="Sun H."/>
            <person name="Tunlid A."/>
            <person name="Henrissat B."/>
            <person name="Grigoriev I.V."/>
            <person name="Hibbett D.S."/>
            <person name="Martin F."/>
        </authorList>
    </citation>
    <scope>NUCLEOTIDE SEQUENCE [LARGE SCALE GENOMIC DNA]</scope>
    <source>
        <strain evidence="2 3">Koide BX008</strain>
    </source>
</reference>
<evidence type="ECO:0000313" key="2">
    <source>
        <dbReference type="EMBL" id="KIL56422.1"/>
    </source>
</evidence>
<dbReference type="EMBL" id="KN818422">
    <property type="protein sequence ID" value="KIL56422.1"/>
    <property type="molecule type" value="Genomic_DNA"/>
</dbReference>
<accession>A0A0C2W5M0</accession>
<name>A0A0C2W5M0_AMAMK</name>
<dbReference type="AlphaFoldDB" id="A0A0C2W5M0"/>
<dbReference type="InParanoid" id="A0A0C2W5M0"/>
<protein>
    <submittedName>
        <fullName evidence="2">Uncharacterized protein</fullName>
    </submittedName>
</protein>
<sequence>MSSEDNGPNPLEKFDNLDHMNALISSSPGRQASSTPPMPPSTQKRPCSPFSANSAPGYAHHSGYATTFSSSSMSPQDRSLAETIGLPFPEFDHRQEVIDPFSEDENRDQAFQEELTEMLLDALIETHAWSTARLKPESLAAAEKFEAGISNIIEVQTHQEERRQRLNEFIGQIRNAIAALTSTMLL</sequence>
<feature type="region of interest" description="Disordered" evidence="1">
    <location>
        <begin position="1"/>
        <end position="56"/>
    </location>
</feature>
<evidence type="ECO:0000313" key="3">
    <source>
        <dbReference type="Proteomes" id="UP000054549"/>
    </source>
</evidence>
<organism evidence="2 3">
    <name type="scientific">Amanita muscaria (strain Koide BX008)</name>
    <dbReference type="NCBI Taxonomy" id="946122"/>
    <lineage>
        <taxon>Eukaryota</taxon>
        <taxon>Fungi</taxon>
        <taxon>Dikarya</taxon>
        <taxon>Basidiomycota</taxon>
        <taxon>Agaricomycotina</taxon>
        <taxon>Agaricomycetes</taxon>
        <taxon>Agaricomycetidae</taxon>
        <taxon>Agaricales</taxon>
        <taxon>Pluteineae</taxon>
        <taxon>Amanitaceae</taxon>
        <taxon>Amanita</taxon>
    </lineage>
</organism>
<dbReference type="OrthoDB" id="3224400at2759"/>
<dbReference type="Proteomes" id="UP000054549">
    <property type="component" value="Unassembled WGS sequence"/>
</dbReference>
<feature type="compositionally biased region" description="Polar residues" evidence="1">
    <location>
        <begin position="23"/>
        <end position="54"/>
    </location>
</feature>